<name>C6H3H6_AJECH</name>
<dbReference type="AlphaFoldDB" id="C6H3H6"/>
<dbReference type="VEuPathDB" id="FungiDB:HCDG_01229"/>
<reference evidence="2" key="1">
    <citation type="submission" date="2009-05" db="EMBL/GenBank/DDBJ databases">
        <title>The genome sequence of Ajellomyces capsulatus strain H143.</title>
        <authorList>
            <person name="Champion M."/>
            <person name="Cuomo C.A."/>
            <person name="Ma L.-J."/>
            <person name="Henn M.R."/>
            <person name="Sil A."/>
            <person name="Goldman B."/>
            <person name="Young S.K."/>
            <person name="Kodira C.D."/>
            <person name="Zeng Q."/>
            <person name="Koehrsen M."/>
            <person name="Alvarado L."/>
            <person name="Berlin A.M."/>
            <person name="Borenstein D."/>
            <person name="Chen Z."/>
            <person name="Engels R."/>
            <person name="Freedman E."/>
            <person name="Gellesch M."/>
            <person name="Goldberg J."/>
            <person name="Griggs A."/>
            <person name="Gujja S."/>
            <person name="Heiman D.I."/>
            <person name="Hepburn T.A."/>
            <person name="Howarth C."/>
            <person name="Jen D."/>
            <person name="Larson L."/>
            <person name="Lewis B."/>
            <person name="Mehta T."/>
            <person name="Park D."/>
            <person name="Pearson M."/>
            <person name="Roberts A."/>
            <person name="Saif S."/>
            <person name="Shea T.D."/>
            <person name="Shenoy N."/>
            <person name="Sisk P."/>
            <person name="Stolte C."/>
            <person name="Sykes S."/>
            <person name="Walk T."/>
            <person name="White J."/>
            <person name="Yandava C."/>
            <person name="Klein B."/>
            <person name="McEwen J.G."/>
            <person name="Puccia R."/>
            <person name="Goldman G.H."/>
            <person name="Felipe M.S."/>
            <person name="Nino-Vega G."/>
            <person name="San-Blas G."/>
            <person name="Taylor J.W."/>
            <person name="Mendoza L."/>
            <person name="Galagan J.E."/>
            <person name="Nusbaum C."/>
            <person name="Birren B.W."/>
        </authorList>
    </citation>
    <scope>NUCLEOTIDE SEQUENCE [LARGE SCALE GENOMIC DNA]</scope>
    <source>
        <strain evidence="2">H143</strain>
    </source>
</reference>
<evidence type="ECO:0000313" key="2">
    <source>
        <dbReference type="Proteomes" id="UP000002624"/>
    </source>
</evidence>
<dbReference type="Proteomes" id="UP000002624">
    <property type="component" value="Unassembled WGS sequence"/>
</dbReference>
<proteinExistence type="predicted"/>
<gene>
    <name evidence="1" type="ORF">HCDG_01229</name>
</gene>
<evidence type="ECO:0000313" key="1">
    <source>
        <dbReference type="EMBL" id="EER45650.1"/>
    </source>
</evidence>
<sequence>MIRSQKNALKRSRWLPGSIPISRQQSDNMGRFLSKQEACAKPILSSYFRVQVVGNAQSQHQYDEDPFAWWNTFLIGTGAMFVLDPDAKLSLDPVFSEFDSRETEHPFLLDDPGFWNFMRRVK</sequence>
<protein>
    <submittedName>
        <fullName evidence="1">Uncharacterized protein</fullName>
    </submittedName>
</protein>
<organism evidence="1 2">
    <name type="scientific">Ajellomyces capsulatus (strain H143)</name>
    <name type="common">Darling's disease fungus</name>
    <name type="synonym">Histoplasma capsulatum</name>
    <dbReference type="NCBI Taxonomy" id="544712"/>
    <lineage>
        <taxon>Eukaryota</taxon>
        <taxon>Fungi</taxon>
        <taxon>Dikarya</taxon>
        <taxon>Ascomycota</taxon>
        <taxon>Pezizomycotina</taxon>
        <taxon>Eurotiomycetes</taxon>
        <taxon>Eurotiomycetidae</taxon>
        <taxon>Onygenales</taxon>
        <taxon>Ajellomycetaceae</taxon>
        <taxon>Histoplasma</taxon>
    </lineage>
</organism>
<dbReference type="EMBL" id="GG692419">
    <property type="protein sequence ID" value="EER45650.1"/>
    <property type="molecule type" value="Genomic_DNA"/>
</dbReference>
<accession>C6H3H6</accession>
<dbReference type="HOGENOM" id="CLU_2026053_0_0_1"/>